<evidence type="ECO:0000313" key="2">
    <source>
        <dbReference type="Proteomes" id="UP000054565"/>
    </source>
</evidence>
<accession>A0A0J7B4J2</accession>
<evidence type="ECO:0000313" key="1">
    <source>
        <dbReference type="EMBL" id="KMP04807.1"/>
    </source>
</evidence>
<organism evidence="1 2">
    <name type="scientific">Coccidioides immitis RMSCC 2394</name>
    <dbReference type="NCBI Taxonomy" id="404692"/>
    <lineage>
        <taxon>Eukaryota</taxon>
        <taxon>Fungi</taxon>
        <taxon>Dikarya</taxon>
        <taxon>Ascomycota</taxon>
        <taxon>Pezizomycotina</taxon>
        <taxon>Eurotiomycetes</taxon>
        <taxon>Eurotiomycetidae</taxon>
        <taxon>Onygenales</taxon>
        <taxon>Onygenaceae</taxon>
        <taxon>Coccidioides</taxon>
    </lineage>
</organism>
<name>A0A0J7B4J2_COCIT</name>
<dbReference type="EMBL" id="DS028095">
    <property type="protein sequence ID" value="KMP04807.1"/>
    <property type="molecule type" value="Genomic_DNA"/>
</dbReference>
<proteinExistence type="predicted"/>
<reference evidence="2" key="1">
    <citation type="journal article" date="2010" name="Genome Res.">
        <title>Population genomic sequencing of Coccidioides fungi reveals recent hybridization and transposon control.</title>
        <authorList>
            <person name="Neafsey D.E."/>
            <person name="Barker B.M."/>
            <person name="Sharpton T.J."/>
            <person name="Stajich J.E."/>
            <person name="Park D.J."/>
            <person name="Whiston E."/>
            <person name="Hung C.-Y."/>
            <person name="McMahan C."/>
            <person name="White J."/>
            <person name="Sykes S."/>
            <person name="Heiman D."/>
            <person name="Young S."/>
            <person name="Zeng Q."/>
            <person name="Abouelleil A."/>
            <person name="Aftuck L."/>
            <person name="Bessette D."/>
            <person name="Brown A."/>
            <person name="FitzGerald M."/>
            <person name="Lui A."/>
            <person name="Macdonald J.P."/>
            <person name="Priest M."/>
            <person name="Orbach M.J."/>
            <person name="Galgiani J.N."/>
            <person name="Kirkland T.N."/>
            <person name="Cole G.T."/>
            <person name="Birren B.W."/>
            <person name="Henn M.R."/>
            <person name="Taylor J.W."/>
            <person name="Rounsley S.D."/>
        </authorList>
    </citation>
    <scope>NUCLEOTIDE SEQUENCE [LARGE SCALE GENOMIC DNA]</scope>
    <source>
        <strain evidence="2">RMSCC 2394</strain>
    </source>
</reference>
<gene>
    <name evidence="1" type="ORF">CIRG_04488</name>
</gene>
<protein>
    <recommendedName>
        <fullName evidence="3">Aminoglycoside phosphotransferase domain-containing protein</fullName>
    </recommendedName>
</protein>
<dbReference type="AlphaFoldDB" id="A0A0J7B4J2"/>
<sequence length="181" mass="20124">MKQCHLWWCQDRQHCEQDNVSDHYTVIGIIDWELGTFYPEYDECIVLTRTLCLVAAPTFRLPPHSGLHGCGDAFERAARIKAKLLDPFLTEFPKCIAIILLSSHDRLGYAPVDAMPGMYNMNTTRKGPNMVNPRGLGAGTAGACSARNCTFVYSVESLFPRVGFDSNVLVALNDNSDRALP</sequence>
<dbReference type="Proteomes" id="UP000054565">
    <property type="component" value="Unassembled WGS sequence"/>
</dbReference>
<evidence type="ECO:0008006" key="3">
    <source>
        <dbReference type="Google" id="ProtNLM"/>
    </source>
</evidence>